<reference evidence="1 2" key="2">
    <citation type="journal article" date="2011" name="PLoS Genet.">
        <title>Caenorhabditis briggsae recombinant inbred line genotypes reveal inter-strain incompatibility and the evolution of recombination.</title>
        <authorList>
            <person name="Ross J.A."/>
            <person name="Koboldt D.C."/>
            <person name="Staisch J.E."/>
            <person name="Chamberlin H.M."/>
            <person name="Gupta B.P."/>
            <person name="Miller R.D."/>
            <person name="Baird S.E."/>
            <person name="Haag E.S."/>
        </authorList>
    </citation>
    <scope>NUCLEOTIDE SEQUENCE [LARGE SCALE GENOMIC DNA]</scope>
    <source>
        <strain evidence="1 2">AF16</strain>
    </source>
</reference>
<dbReference type="InParanoid" id="B6IEX4"/>
<dbReference type="Proteomes" id="UP000008549">
    <property type="component" value="Unassembled WGS sequence"/>
</dbReference>
<dbReference type="KEGG" id="cbr:CBG_26437"/>
<reference evidence="1 2" key="1">
    <citation type="journal article" date="2003" name="PLoS Biol.">
        <title>The genome sequence of Caenorhabditis briggsae: a platform for comparative genomics.</title>
        <authorList>
            <person name="Stein L.D."/>
            <person name="Bao Z."/>
            <person name="Blasiar D."/>
            <person name="Blumenthal T."/>
            <person name="Brent M.R."/>
            <person name="Chen N."/>
            <person name="Chinwalla A."/>
            <person name="Clarke L."/>
            <person name="Clee C."/>
            <person name="Coghlan A."/>
            <person name="Coulson A."/>
            <person name="D'Eustachio P."/>
            <person name="Fitch D.H."/>
            <person name="Fulton L.A."/>
            <person name="Fulton R.E."/>
            <person name="Griffiths-Jones S."/>
            <person name="Harris T.W."/>
            <person name="Hillier L.W."/>
            <person name="Kamath R."/>
            <person name="Kuwabara P.E."/>
            <person name="Mardis E.R."/>
            <person name="Marra M.A."/>
            <person name="Miner T.L."/>
            <person name="Minx P."/>
            <person name="Mullikin J.C."/>
            <person name="Plumb R.W."/>
            <person name="Rogers J."/>
            <person name="Schein J.E."/>
            <person name="Sohrmann M."/>
            <person name="Spieth J."/>
            <person name="Stajich J.E."/>
            <person name="Wei C."/>
            <person name="Willey D."/>
            <person name="Wilson R.K."/>
            <person name="Durbin R."/>
            <person name="Waterston R.H."/>
        </authorList>
    </citation>
    <scope>NUCLEOTIDE SEQUENCE [LARGE SCALE GENOMIC DNA]</scope>
    <source>
        <strain evidence="1 2">AF16</strain>
    </source>
</reference>
<keyword evidence="2" id="KW-1185">Reference proteome</keyword>
<dbReference type="EMBL" id="HE601298">
    <property type="protein sequence ID" value="CAR98454.1"/>
    <property type="molecule type" value="Genomic_DNA"/>
</dbReference>
<protein>
    <submittedName>
        <fullName evidence="1">Protein CBG26437</fullName>
    </submittedName>
</protein>
<evidence type="ECO:0000313" key="2">
    <source>
        <dbReference type="Proteomes" id="UP000008549"/>
    </source>
</evidence>
<organism evidence="1 2">
    <name type="scientific">Caenorhabditis briggsae</name>
    <dbReference type="NCBI Taxonomy" id="6238"/>
    <lineage>
        <taxon>Eukaryota</taxon>
        <taxon>Metazoa</taxon>
        <taxon>Ecdysozoa</taxon>
        <taxon>Nematoda</taxon>
        <taxon>Chromadorea</taxon>
        <taxon>Rhabditida</taxon>
        <taxon>Rhabditina</taxon>
        <taxon>Rhabditomorpha</taxon>
        <taxon>Rhabditoidea</taxon>
        <taxon>Rhabditidae</taxon>
        <taxon>Peloderinae</taxon>
        <taxon>Caenorhabditis</taxon>
    </lineage>
</organism>
<sequence>MSEDEENENAIQRD</sequence>
<proteinExistence type="predicted"/>
<dbReference type="GeneID" id="68917915"/>
<gene>
    <name evidence="1" type="ORF">CBG26437</name>
    <name evidence="1" type="ORF">CBG_26437</name>
</gene>
<name>B6IEX4_CAEBR</name>
<evidence type="ECO:0000313" key="1">
    <source>
        <dbReference type="EMBL" id="CAR98454.1"/>
    </source>
</evidence>
<accession>B6IEX4</accession>
<dbReference type="CTD" id="68917915"/>
<dbReference type="RefSeq" id="XP_045098027.1">
    <property type="nucleotide sequence ID" value="XM_045235866.1"/>
</dbReference>